<proteinExistence type="predicted"/>
<keyword evidence="2" id="KW-0812">Transmembrane</keyword>
<keyword evidence="2" id="KW-1133">Transmembrane helix</keyword>
<feature type="region of interest" description="Disordered" evidence="1">
    <location>
        <begin position="133"/>
        <end position="152"/>
    </location>
</feature>
<evidence type="ECO:0008006" key="5">
    <source>
        <dbReference type="Google" id="ProtNLM"/>
    </source>
</evidence>
<dbReference type="Proteomes" id="UP000247807">
    <property type="component" value="Unassembled WGS sequence"/>
</dbReference>
<sequence>MTNLSSNRTKNKYLTPENSVFIIPIFTGIFTSIILILSIFTPLMYRLKDTNLEIKILEEKISYIPIYKKYINKILDIRNMAKKQQDRLINIISDPNHLKTVLSEINKLSLVNNLSIEEIEPIPIVRYTQNKINTKSTKSKKSKKKKVKKKTNSNLSKNKDVLLLPSLEKHTFKISLTGKYNNILVFLKEVEFLQPIVLTENINIKSIGSQKNNNLSNENELLKLSFDLSTYAQK</sequence>
<name>A0A318R6Q3_PROMR</name>
<dbReference type="GO" id="GO:0043683">
    <property type="term" value="P:type IV pilus assembly"/>
    <property type="evidence" value="ECO:0007669"/>
    <property type="project" value="InterPro"/>
</dbReference>
<feature type="compositionally biased region" description="Basic residues" evidence="1">
    <location>
        <begin position="137"/>
        <end position="151"/>
    </location>
</feature>
<dbReference type="InterPro" id="IPR007445">
    <property type="entry name" value="PilO"/>
</dbReference>
<evidence type="ECO:0000256" key="2">
    <source>
        <dbReference type="SAM" id="Phobius"/>
    </source>
</evidence>
<dbReference type="RefSeq" id="WP_158466907.1">
    <property type="nucleotide sequence ID" value="NZ_QJUE01000005.1"/>
</dbReference>
<comment type="caution">
    <text evidence="3">The sequence shown here is derived from an EMBL/GenBank/DDBJ whole genome shotgun (WGS) entry which is preliminary data.</text>
</comment>
<protein>
    <recommendedName>
        <fullName evidence="5">Pilus assembly protein PilO</fullName>
    </recommendedName>
</protein>
<dbReference type="GO" id="GO:0043107">
    <property type="term" value="P:type IV pilus-dependent motility"/>
    <property type="evidence" value="ECO:0007669"/>
    <property type="project" value="InterPro"/>
</dbReference>
<organism evidence="3 4">
    <name type="scientific">Prochlorococcus marinus XMU1408</name>
    <dbReference type="NCBI Taxonomy" id="2213228"/>
    <lineage>
        <taxon>Bacteria</taxon>
        <taxon>Bacillati</taxon>
        <taxon>Cyanobacteriota</taxon>
        <taxon>Cyanophyceae</taxon>
        <taxon>Synechococcales</taxon>
        <taxon>Prochlorococcaceae</taxon>
        <taxon>Prochlorococcus</taxon>
    </lineage>
</organism>
<keyword evidence="2" id="KW-0472">Membrane</keyword>
<dbReference type="InterPro" id="IPR014717">
    <property type="entry name" value="Transl_elong_EF1B/ribsomal_bS6"/>
</dbReference>
<dbReference type="OrthoDB" id="9873183at2"/>
<dbReference type="Gene3D" id="3.30.70.60">
    <property type="match status" value="1"/>
</dbReference>
<evidence type="ECO:0000256" key="1">
    <source>
        <dbReference type="SAM" id="MobiDB-lite"/>
    </source>
</evidence>
<dbReference type="AlphaFoldDB" id="A0A318R6Q3"/>
<reference evidence="3 4" key="1">
    <citation type="journal article" date="2018" name="Appl. Environ. Microbiol.">
        <title>Genome rearrangement shapes Prochlorococcus ecological adaptation.</title>
        <authorList>
            <person name="Yan W."/>
            <person name="Wei S."/>
            <person name="Wang Q."/>
            <person name="Xiao X."/>
            <person name="Zeng Q."/>
            <person name="Jiao N."/>
            <person name="Zhang R."/>
        </authorList>
    </citation>
    <scope>NUCLEOTIDE SEQUENCE [LARGE SCALE GENOMIC DNA]</scope>
    <source>
        <strain evidence="3 4">XMU1408</strain>
    </source>
</reference>
<dbReference type="EMBL" id="QJUE01000005">
    <property type="protein sequence ID" value="PYE01078.1"/>
    <property type="molecule type" value="Genomic_DNA"/>
</dbReference>
<evidence type="ECO:0000313" key="4">
    <source>
        <dbReference type="Proteomes" id="UP000247807"/>
    </source>
</evidence>
<dbReference type="Pfam" id="PF04350">
    <property type="entry name" value="PilO"/>
    <property type="match status" value="1"/>
</dbReference>
<evidence type="ECO:0000313" key="3">
    <source>
        <dbReference type="EMBL" id="PYE01078.1"/>
    </source>
</evidence>
<gene>
    <name evidence="3" type="ORF">DNJ73_06495</name>
</gene>
<accession>A0A318R6Q3</accession>
<feature type="transmembrane region" description="Helical" evidence="2">
    <location>
        <begin position="20"/>
        <end position="45"/>
    </location>
</feature>